<accession>A0AA48GPM4</accession>
<evidence type="ECO:0008006" key="4">
    <source>
        <dbReference type="Google" id="ProtNLM"/>
    </source>
</evidence>
<dbReference type="AlphaFoldDB" id="A0AA48GPM4"/>
<proteinExistence type="predicted"/>
<name>A0AA48GPM4_9BACT</name>
<dbReference type="EMBL" id="AP027080">
    <property type="protein sequence ID" value="BDU73799.1"/>
    <property type="molecule type" value="Genomic_DNA"/>
</dbReference>
<reference evidence="3" key="1">
    <citation type="journal article" date="2023" name="Int. J. Syst. Evol. Microbiol.">
        <title>Mesoterricola silvestris gen. nov., sp. nov., Mesoterricola sediminis sp. nov., Geothrix oryzae sp. nov., Geothrix edaphica sp. nov., Geothrix rubra sp. nov., and Geothrix limicola sp. nov., six novel members of Acidobacteriota isolated from soils.</title>
        <authorList>
            <person name="Itoh H."/>
            <person name="Sugisawa Y."/>
            <person name="Mise K."/>
            <person name="Xu Z."/>
            <person name="Kuniyasu M."/>
            <person name="Ushijima N."/>
            <person name="Kawano K."/>
            <person name="Kobayashi E."/>
            <person name="Shiratori Y."/>
            <person name="Masuda Y."/>
            <person name="Senoo K."/>
        </authorList>
    </citation>
    <scope>NUCLEOTIDE SEQUENCE [LARGE SCALE GENOMIC DNA]</scope>
    <source>
        <strain evidence="3">W79</strain>
    </source>
</reference>
<evidence type="ECO:0000256" key="1">
    <source>
        <dbReference type="SAM" id="SignalP"/>
    </source>
</evidence>
<dbReference type="Pfam" id="PF07396">
    <property type="entry name" value="Porin_O_P"/>
    <property type="match status" value="1"/>
</dbReference>
<keyword evidence="1" id="KW-0732">Signal</keyword>
<dbReference type="KEGG" id="msil:METEAL_29730"/>
<dbReference type="SUPFAM" id="SSF56935">
    <property type="entry name" value="Porins"/>
    <property type="match status" value="1"/>
</dbReference>
<evidence type="ECO:0000313" key="3">
    <source>
        <dbReference type="Proteomes" id="UP001238179"/>
    </source>
</evidence>
<dbReference type="Proteomes" id="UP001238179">
    <property type="component" value="Chromosome"/>
</dbReference>
<feature type="signal peptide" evidence="1">
    <location>
        <begin position="1"/>
        <end position="21"/>
    </location>
</feature>
<organism evidence="2 3">
    <name type="scientific">Mesoterricola silvestris</name>
    <dbReference type="NCBI Taxonomy" id="2927979"/>
    <lineage>
        <taxon>Bacteria</taxon>
        <taxon>Pseudomonadati</taxon>
        <taxon>Acidobacteriota</taxon>
        <taxon>Holophagae</taxon>
        <taxon>Holophagales</taxon>
        <taxon>Holophagaceae</taxon>
        <taxon>Mesoterricola</taxon>
    </lineage>
</organism>
<dbReference type="InterPro" id="IPR023614">
    <property type="entry name" value="Porin_dom_sf"/>
</dbReference>
<feature type="chain" id="PRO_5041338907" description="Phosphate-selective porin OprO and OprP" evidence="1">
    <location>
        <begin position="22"/>
        <end position="441"/>
    </location>
</feature>
<evidence type="ECO:0000313" key="2">
    <source>
        <dbReference type="EMBL" id="BDU73799.1"/>
    </source>
</evidence>
<dbReference type="InterPro" id="IPR010870">
    <property type="entry name" value="Porin_O/P"/>
</dbReference>
<sequence>MKLFVTPLALAILAGPLAAQAPTDAEKRIADLEKKVDKLTKAQAKKSDDSKDSGFYVKFGGRFHLDSVFFDGNQNRLANGTQLRRGRISFKAGFGKDWVAEGDYDFAEGDASIKDMWIGYQGLKDTLIQVGQFKEPFGFDTLSSSNAIWFTERSYSDVWAPDRHVGIAIAKWGDRWQGKASFFGQAIDDTNTADTNGSDQGWGYAARFTVAPILVSESKAIHFGVAMANRTPIADYSTTTLVPVGNEVYAVDFSGRPEAGKISKAKFLNAKVANVKNYTQVGGEFVGVWNAFSWQSEYQQTKVKRRDAIGTTPAALAASVVDHTFSTYYGQVSWIFGGQRTYSAQDGLFGKVNPSNKLGALEVVARYSKMNQDDLTAIDPVKGGQAKNLSLGLTWYTNKNLRWMIDYTKVDNNENAKPKGVYGGIVNDDFSITTLRLQVNF</sequence>
<dbReference type="Gene3D" id="2.40.160.10">
    <property type="entry name" value="Porin"/>
    <property type="match status" value="1"/>
</dbReference>
<dbReference type="RefSeq" id="WP_316412467.1">
    <property type="nucleotide sequence ID" value="NZ_AP027080.1"/>
</dbReference>
<gene>
    <name evidence="2" type="ORF">METEAL_29730</name>
</gene>
<protein>
    <recommendedName>
        <fullName evidence="4">Phosphate-selective porin OprO and OprP</fullName>
    </recommendedName>
</protein>
<keyword evidence="3" id="KW-1185">Reference proteome</keyword>